<dbReference type="GeneID" id="98659914"/>
<reference evidence="1 2" key="1">
    <citation type="submission" date="2021-10" db="EMBL/GenBank/DDBJ databases">
        <title>Anaerobic single-cell dispensing facilitates the cultivation of human gut bacteria.</title>
        <authorList>
            <person name="Afrizal A."/>
        </authorList>
    </citation>
    <scope>NUCLEOTIDE SEQUENCE [LARGE SCALE GENOMIC DNA]</scope>
    <source>
        <strain evidence="1 2">CLA-AA-H270</strain>
    </source>
</reference>
<proteinExistence type="predicted"/>
<dbReference type="AlphaFoldDB" id="A0AAW4VYY4"/>
<evidence type="ECO:0000313" key="2">
    <source>
        <dbReference type="Proteomes" id="UP001298753"/>
    </source>
</evidence>
<gene>
    <name evidence="1" type="ORF">LKD22_06020</name>
</gene>
<dbReference type="Proteomes" id="UP001298753">
    <property type="component" value="Unassembled WGS sequence"/>
</dbReference>
<dbReference type="RefSeq" id="WP_227600543.1">
    <property type="nucleotide sequence ID" value="NZ_JAJEPX010000013.1"/>
</dbReference>
<organism evidence="1 2">
    <name type="scientific">Agathobaculum butyriciproducens</name>
    <dbReference type="NCBI Taxonomy" id="1628085"/>
    <lineage>
        <taxon>Bacteria</taxon>
        <taxon>Bacillati</taxon>
        <taxon>Bacillota</taxon>
        <taxon>Clostridia</taxon>
        <taxon>Eubacteriales</taxon>
        <taxon>Butyricicoccaceae</taxon>
        <taxon>Agathobaculum</taxon>
    </lineage>
</organism>
<keyword evidence="2" id="KW-1185">Reference proteome</keyword>
<sequence length="246" mass="27841">MIKEALEYIVNLSAPHLEFRNGSHYADRALHRIPNELTASPLAVHTLSAVRDYIESGADECAEDEDSIGRRFVIHVADYDRVYLYRELNSDKARECLLEAELSAPTFPFGRWLGVEEFIINMQTHFVPTEVRDTLVQLISTVTTENGVSLADDGMTQRVTARSGISLVKQVSVPNPVVLAPYRTFTEVEQPKSPFVFRIRQTGDEVQAALFAADADAWKREAIANIRDWFEQHIPQELREDVIILA</sequence>
<protein>
    <submittedName>
        <fullName evidence="1">Uncharacterized protein</fullName>
    </submittedName>
</protein>
<accession>A0AAW4VYY4</accession>
<evidence type="ECO:0000313" key="1">
    <source>
        <dbReference type="EMBL" id="MCC2176680.1"/>
    </source>
</evidence>
<dbReference type="EMBL" id="JAJEPX010000013">
    <property type="protein sequence ID" value="MCC2176680.1"/>
    <property type="molecule type" value="Genomic_DNA"/>
</dbReference>
<name>A0AAW4VYY4_9FIRM</name>
<comment type="caution">
    <text evidence="1">The sequence shown here is derived from an EMBL/GenBank/DDBJ whole genome shotgun (WGS) entry which is preliminary data.</text>
</comment>